<feature type="binding site" evidence="4">
    <location>
        <position position="132"/>
    </location>
    <ligand>
        <name>D-ribulose 5-phosphate</name>
        <dbReference type="ChEBI" id="CHEBI:58121"/>
    </ligand>
</feature>
<evidence type="ECO:0000313" key="5">
    <source>
        <dbReference type="EMBL" id="HET98340.1"/>
    </source>
</evidence>
<feature type="binding site" evidence="4">
    <location>
        <begin position="66"/>
        <end position="70"/>
    </location>
    <ligand>
        <name>D-ribulose 5-phosphate</name>
        <dbReference type="ChEBI" id="CHEBI:58121"/>
    </ligand>
</feature>
<dbReference type="NCBIfam" id="TIGR01120">
    <property type="entry name" value="rpiB"/>
    <property type="match status" value="1"/>
</dbReference>
<accession>A0A7C2TGW2</accession>
<evidence type="ECO:0000256" key="1">
    <source>
        <dbReference type="ARBA" id="ARBA00008754"/>
    </source>
</evidence>
<dbReference type="GO" id="GO:0009052">
    <property type="term" value="P:pentose-phosphate shunt, non-oxidative branch"/>
    <property type="evidence" value="ECO:0007669"/>
    <property type="project" value="TreeGrafter"/>
</dbReference>
<comment type="similarity">
    <text evidence="1">Belongs to the LacAB/RpiB family.</text>
</comment>
<dbReference type="PANTHER" id="PTHR30345">
    <property type="entry name" value="RIBOSE-5-PHOSPHATE ISOMERASE B"/>
    <property type="match status" value="1"/>
</dbReference>
<feature type="binding site" evidence="4">
    <location>
        <begin position="8"/>
        <end position="9"/>
    </location>
    <ligand>
        <name>D-ribulose 5-phosphate</name>
        <dbReference type="ChEBI" id="CHEBI:58121"/>
    </ligand>
</feature>
<name>A0A7C2TGW2_9BACT</name>
<reference evidence="5" key="1">
    <citation type="journal article" date="2020" name="mSystems">
        <title>Genome- and Community-Level Interaction Insights into Carbon Utilization and Element Cycling Functions of Hydrothermarchaeota in Hydrothermal Sediment.</title>
        <authorList>
            <person name="Zhou Z."/>
            <person name="Liu Y."/>
            <person name="Xu W."/>
            <person name="Pan J."/>
            <person name="Luo Z.H."/>
            <person name="Li M."/>
        </authorList>
    </citation>
    <scope>NUCLEOTIDE SEQUENCE [LARGE SCALE GENOMIC DNA]</scope>
    <source>
        <strain evidence="5">SpSt-1224</strain>
    </source>
</reference>
<evidence type="ECO:0000256" key="3">
    <source>
        <dbReference type="PIRSR" id="PIRSR005384-1"/>
    </source>
</evidence>
<gene>
    <name evidence="5" type="primary">rpiB</name>
    <name evidence="5" type="ORF">ENN98_06565</name>
</gene>
<dbReference type="NCBIfam" id="TIGR00689">
    <property type="entry name" value="rpiB_lacA_lacB"/>
    <property type="match status" value="1"/>
</dbReference>
<feature type="binding site" evidence="4">
    <location>
        <position position="99"/>
    </location>
    <ligand>
        <name>D-ribulose 5-phosphate</name>
        <dbReference type="ChEBI" id="CHEBI:58121"/>
    </ligand>
</feature>
<dbReference type="InterPro" id="IPR003500">
    <property type="entry name" value="RpiB_LacA_LacB"/>
</dbReference>
<proteinExistence type="inferred from homology"/>
<evidence type="ECO:0000256" key="2">
    <source>
        <dbReference type="ARBA" id="ARBA00023235"/>
    </source>
</evidence>
<dbReference type="EC" id="5.3.1.6" evidence="5"/>
<dbReference type="AlphaFoldDB" id="A0A7C2TGW2"/>
<dbReference type="InterPro" id="IPR004785">
    <property type="entry name" value="RpiB"/>
</dbReference>
<dbReference type="Pfam" id="PF02502">
    <property type="entry name" value="LacAB_rpiB"/>
    <property type="match status" value="1"/>
</dbReference>
<dbReference type="Gene3D" id="3.40.1400.10">
    <property type="entry name" value="Sugar-phosphate isomerase, RpiB/LacA/LacB"/>
    <property type="match status" value="1"/>
</dbReference>
<dbReference type="PIRSF" id="PIRSF005384">
    <property type="entry name" value="RpiB_LacA_B"/>
    <property type="match status" value="1"/>
</dbReference>
<feature type="binding site" evidence="4">
    <location>
        <position position="109"/>
    </location>
    <ligand>
        <name>D-ribulose 5-phosphate</name>
        <dbReference type="ChEBI" id="CHEBI:58121"/>
    </ligand>
</feature>
<dbReference type="Proteomes" id="UP000885986">
    <property type="component" value="Unassembled WGS sequence"/>
</dbReference>
<feature type="active site" description="Proton donor" evidence="3">
    <location>
        <position position="98"/>
    </location>
</feature>
<comment type="caution">
    <text evidence="5">The sequence shown here is derived from an EMBL/GenBank/DDBJ whole genome shotgun (WGS) entry which is preliminary data.</text>
</comment>
<dbReference type="EMBL" id="DSDS01000147">
    <property type="protein sequence ID" value="HET98340.1"/>
    <property type="molecule type" value="Genomic_DNA"/>
</dbReference>
<organism evidence="5">
    <name type="scientific">Desulfurivibrio alkaliphilus</name>
    <dbReference type="NCBI Taxonomy" id="427923"/>
    <lineage>
        <taxon>Bacteria</taxon>
        <taxon>Pseudomonadati</taxon>
        <taxon>Thermodesulfobacteriota</taxon>
        <taxon>Desulfobulbia</taxon>
        <taxon>Desulfobulbales</taxon>
        <taxon>Desulfobulbaceae</taxon>
        <taxon>Desulfurivibrio</taxon>
    </lineage>
</organism>
<keyword evidence="2 5" id="KW-0413">Isomerase</keyword>
<feature type="active site" description="Proton acceptor" evidence="3">
    <location>
        <position position="65"/>
    </location>
</feature>
<dbReference type="NCBIfam" id="NF004051">
    <property type="entry name" value="PRK05571.1"/>
    <property type="match status" value="1"/>
</dbReference>
<sequence>MRVALGCDHGGFALKEAVLGVLHDLGHQVDDCGVMSADSVDYPEIAAAVCSRVADGACQRGILICGTGIGMSMAANRNPAIRAALCGETFGARMSREHNDANVLCLGARTTGPGLAEEITRVWLAGEFSGGRHLRRIKMFC</sequence>
<dbReference type="InterPro" id="IPR036569">
    <property type="entry name" value="RpiB_LacA_LacB_sf"/>
</dbReference>
<dbReference type="GO" id="GO:0004751">
    <property type="term" value="F:ribose-5-phosphate isomerase activity"/>
    <property type="evidence" value="ECO:0007669"/>
    <property type="project" value="UniProtKB-EC"/>
</dbReference>
<feature type="binding site" evidence="4">
    <location>
        <position position="136"/>
    </location>
    <ligand>
        <name>D-ribulose 5-phosphate</name>
        <dbReference type="ChEBI" id="CHEBI:58121"/>
    </ligand>
</feature>
<dbReference type="PANTHER" id="PTHR30345:SF0">
    <property type="entry name" value="DNA DAMAGE-REPAIR_TOLERATION PROTEIN DRT102"/>
    <property type="match status" value="1"/>
</dbReference>
<evidence type="ECO:0000256" key="4">
    <source>
        <dbReference type="PIRSR" id="PIRSR005384-2"/>
    </source>
</evidence>
<dbReference type="SUPFAM" id="SSF89623">
    <property type="entry name" value="Ribose/Galactose isomerase RpiB/AlsB"/>
    <property type="match status" value="1"/>
</dbReference>
<protein>
    <submittedName>
        <fullName evidence="5">Ribose 5-phosphate isomerase B</fullName>
        <ecNumber evidence="5">5.3.1.6</ecNumber>
    </submittedName>
</protein>
<dbReference type="GO" id="GO:0019316">
    <property type="term" value="P:D-allose catabolic process"/>
    <property type="evidence" value="ECO:0007669"/>
    <property type="project" value="TreeGrafter"/>
</dbReference>